<evidence type="ECO:0000256" key="4">
    <source>
        <dbReference type="ARBA" id="ARBA00023163"/>
    </source>
</evidence>
<dbReference type="GO" id="GO:0016987">
    <property type="term" value="F:sigma factor activity"/>
    <property type="evidence" value="ECO:0007669"/>
    <property type="project" value="UniProtKB-KW"/>
</dbReference>
<dbReference type="NCBIfam" id="TIGR02937">
    <property type="entry name" value="sigma70-ECF"/>
    <property type="match status" value="1"/>
</dbReference>
<dbReference type="InterPro" id="IPR014284">
    <property type="entry name" value="RNA_pol_sigma-70_dom"/>
</dbReference>
<dbReference type="PANTHER" id="PTHR43133">
    <property type="entry name" value="RNA POLYMERASE ECF-TYPE SIGMA FACTO"/>
    <property type="match status" value="1"/>
</dbReference>
<evidence type="ECO:0000313" key="9">
    <source>
        <dbReference type="Proteomes" id="UP000323454"/>
    </source>
</evidence>
<name>A0A5B2WRM8_9PSEU</name>
<reference evidence="8 9" key="1">
    <citation type="submission" date="2019-09" db="EMBL/GenBank/DDBJ databases">
        <title>Goodfellowia gen. nov., a new genus of the Pseudonocardineae related to Actinoalloteichus, containing Goodfellowia coeruleoviolacea gen. nov., comb. nov. gen. nov., comb. nov.</title>
        <authorList>
            <person name="Labeda D."/>
        </authorList>
    </citation>
    <scope>NUCLEOTIDE SEQUENCE [LARGE SCALE GENOMIC DNA]</scope>
    <source>
        <strain evidence="8 9">AN110305</strain>
    </source>
</reference>
<evidence type="ECO:0000313" key="8">
    <source>
        <dbReference type="EMBL" id="KAA2253638.1"/>
    </source>
</evidence>
<dbReference type="Proteomes" id="UP000323454">
    <property type="component" value="Unassembled WGS sequence"/>
</dbReference>
<accession>A0A5B2WRM8</accession>
<keyword evidence="4" id="KW-0804">Transcription</keyword>
<sequence>MTARGPAPGPPASVEHDRPDLAGPGAKAEFARLFDSYARTLRGYLAGRVGAHAADDLVAETFLIAFRRRDSYDATRVPVRGWLYGIATNVLRNHRRDEIRGLRATARAGHFGGSEHNEPHDNRVAARVDAEHRMRGLADGLADLSDDERDALLLTSWAGLEPGELAAALGVPASTVRTRLHRARRKLRGIDIEQGTADNGGENDHA</sequence>
<feature type="domain" description="RNA polymerase sigma-70 region 2" evidence="6">
    <location>
        <begin position="33"/>
        <end position="98"/>
    </location>
</feature>
<dbReference type="GO" id="GO:0003677">
    <property type="term" value="F:DNA binding"/>
    <property type="evidence" value="ECO:0007669"/>
    <property type="project" value="InterPro"/>
</dbReference>
<proteinExistence type="inferred from homology"/>
<dbReference type="OrthoDB" id="5518337at2"/>
<dbReference type="Gene3D" id="1.10.10.10">
    <property type="entry name" value="Winged helix-like DNA-binding domain superfamily/Winged helix DNA-binding domain"/>
    <property type="match status" value="1"/>
</dbReference>
<comment type="similarity">
    <text evidence="1">Belongs to the sigma-70 factor family. ECF subfamily.</text>
</comment>
<evidence type="ECO:0000256" key="5">
    <source>
        <dbReference type="SAM" id="MobiDB-lite"/>
    </source>
</evidence>
<evidence type="ECO:0000256" key="1">
    <source>
        <dbReference type="ARBA" id="ARBA00010641"/>
    </source>
</evidence>
<dbReference type="InterPro" id="IPR007627">
    <property type="entry name" value="RNA_pol_sigma70_r2"/>
</dbReference>
<evidence type="ECO:0000259" key="7">
    <source>
        <dbReference type="Pfam" id="PF08281"/>
    </source>
</evidence>
<dbReference type="PANTHER" id="PTHR43133:SF25">
    <property type="entry name" value="RNA POLYMERASE SIGMA FACTOR RFAY-RELATED"/>
    <property type="match status" value="1"/>
</dbReference>
<reference evidence="8 9" key="2">
    <citation type="submission" date="2019-09" db="EMBL/GenBank/DDBJ databases">
        <authorList>
            <person name="Jin C."/>
        </authorList>
    </citation>
    <scope>NUCLEOTIDE SEQUENCE [LARGE SCALE GENOMIC DNA]</scope>
    <source>
        <strain evidence="8 9">AN110305</strain>
    </source>
</reference>
<evidence type="ECO:0000256" key="3">
    <source>
        <dbReference type="ARBA" id="ARBA00023082"/>
    </source>
</evidence>
<dbReference type="InterPro" id="IPR013249">
    <property type="entry name" value="RNA_pol_sigma70_r4_t2"/>
</dbReference>
<dbReference type="InterPro" id="IPR013325">
    <property type="entry name" value="RNA_pol_sigma_r2"/>
</dbReference>
<dbReference type="Pfam" id="PF04542">
    <property type="entry name" value="Sigma70_r2"/>
    <property type="match status" value="1"/>
</dbReference>
<dbReference type="SUPFAM" id="SSF88659">
    <property type="entry name" value="Sigma3 and sigma4 domains of RNA polymerase sigma factors"/>
    <property type="match status" value="1"/>
</dbReference>
<dbReference type="InterPro" id="IPR036388">
    <property type="entry name" value="WH-like_DNA-bd_sf"/>
</dbReference>
<dbReference type="CDD" id="cd06171">
    <property type="entry name" value="Sigma70_r4"/>
    <property type="match status" value="1"/>
</dbReference>
<dbReference type="EMBL" id="VUOB01000065">
    <property type="protein sequence ID" value="KAA2253638.1"/>
    <property type="molecule type" value="Genomic_DNA"/>
</dbReference>
<keyword evidence="2" id="KW-0805">Transcription regulation</keyword>
<dbReference type="GO" id="GO:0006352">
    <property type="term" value="P:DNA-templated transcription initiation"/>
    <property type="evidence" value="ECO:0007669"/>
    <property type="project" value="InterPro"/>
</dbReference>
<dbReference type="Pfam" id="PF08281">
    <property type="entry name" value="Sigma70_r4_2"/>
    <property type="match status" value="1"/>
</dbReference>
<evidence type="ECO:0000256" key="2">
    <source>
        <dbReference type="ARBA" id="ARBA00023015"/>
    </source>
</evidence>
<protein>
    <submittedName>
        <fullName evidence="8">RNA polymerase sigma factor</fullName>
    </submittedName>
</protein>
<dbReference type="AlphaFoldDB" id="A0A5B2WRM8"/>
<gene>
    <name evidence="8" type="ORF">F0L68_32365</name>
</gene>
<dbReference type="InterPro" id="IPR013324">
    <property type="entry name" value="RNA_pol_sigma_r3/r4-like"/>
</dbReference>
<dbReference type="SUPFAM" id="SSF88946">
    <property type="entry name" value="Sigma2 domain of RNA polymerase sigma factors"/>
    <property type="match status" value="1"/>
</dbReference>
<evidence type="ECO:0000259" key="6">
    <source>
        <dbReference type="Pfam" id="PF04542"/>
    </source>
</evidence>
<feature type="region of interest" description="Disordered" evidence="5">
    <location>
        <begin position="1"/>
        <end position="21"/>
    </location>
</feature>
<organism evidence="8 9">
    <name type="scientific">Solihabitans fulvus</name>
    <dbReference type="NCBI Taxonomy" id="1892852"/>
    <lineage>
        <taxon>Bacteria</taxon>
        <taxon>Bacillati</taxon>
        <taxon>Actinomycetota</taxon>
        <taxon>Actinomycetes</taxon>
        <taxon>Pseudonocardiales</taxon>
        <taxon>Pseudonocardiaceae</taxon>
        <taxon>Solihabitans</taxon>
    </lineage>
</organism>
<keyword evidence="3" id="KW-0731">Sigma factor</keyword>
<feature type="domain" description="RNA polymerase sigma factor 70 region 4 type 2" evidence="7">
    <location>
        <begin position="141"/>
        <end position="187"/>
    </location>
</feature>
<keyword evidence="9" id="KW-1185">Reference proteome</keyword>
<comment type="caution">
    <text evidence="8">The sequence shown here is derived from an EMBL/GenBank/DDBJ whole genome shotgun (WGS) entry which is preliminary data.</text>
</comment>
<dbReference type="Gene3D" id="1.10.1740.10">
    <property type="match status" value="1"/>
</dbReference>
<dbReference type="InterPro" id="IPR039425">
    <property type="entry name" value="RNA_pol_sigma-70-like"/>
</dbReference>